<dbReference type="InterPro" id="IPR011009">
    <property type="entry name" value="Kinase-like_dom_sf"/>
</dbReference>
<dbReference type="Gene3D" id="3.90.1200.10">
    <property type="match status" value="1"/>
</dbReference>
<evidence type="ECO:0000259" key="1">
    <source>
        <dbReference type="Pfam" id="PF01636"/>
    </source>
</evidence>
<comment type="caution">
    <text evidence="2">The sequence shown here is derived from an EMBL/GenBank/DDBJ whole genome shotgun (WGS) entry which is preliminary data.</text>
</comment>
<reference evidence="2 3" key="1">
    <citation type="submission" date="2018-10" db="EMBL/GenBank/DDBJ databases">
        <title>Genomic Encyclopedia of Archaeal and Bacterial Type Strains, Phase II (KMG-II): from individual species to whole genera.</title>
        <authorList>
            <person name="Goeker M."/>
        </authorList>
    </citation>
    <scope>NUCLEOTIDE SEQUENCE [LARGE SCALE GENOMIC DNA]</scope>
    <source>
        <strain evidence="2 3">DSM 25217</strain>
    </source>
</reference>
<sequence>MNRIMTSMIPPSLAIAPLADRLERLTLMNGSSPVEVHLRPSRSLAALIRLANGRYIFTKKLLKTGPYGEGALENHIRAGHTDAAVLACRPAFLGSIDGWQFSEGIPDARPLRDYLHQDSDFQQNTGLRLGETIAGIQTAQKTTHAAHTHTDNTDTGTNTMPVSPAQTHIKPLSLMNPQDYALLPGTDRDLYAAAAQKCAPGIRVLQSSLRQTCLVHGDLNAGNILLTGTSDRETLHLVDWDRCGMGDPAWDLGHIIAAALIAWSNGVHTGHDTSLDAALATAERPWPRYADWLASVWAGYKQSMTNTATAPACDDTAWRTAGYALLQKGFNRLSQTGVLGLKGRLILSMAETLTNQPADARHALMPAPNTIQ</sequence>
<organism evidence="2 3">
    <name type="scientific">Eilatimonas milleporae</name>
    <dbReference type="NCBI Taxonomy" id="911205"/>
    <lineage>
        <taxon>Bacteria</taxon>
        <taxon>Pseudomonadati</taxon>
        <taxon>Pseudomonadota</taxon>
        <taxon>Alphaproteobacteria</taxon>
        <taxon>Kordiimonadales</taxon>
        <taxon>Kordiimonadaceae</taxon>
        <taxon>Eilatimonas</taxon>
    </lineage>
</organism>
<accession>A0A3M0CCS2</accession>
<proteinExistence type="predicted"/>
<dbReference type="GO" id="GO:0016740">
    <property type="term" value="F:transferase activity"/>
    <property type="evidence" value="ECO:0007669"/>
    <property type="project" value="UniProtKB-KW"/>
</dbReference>
<evidence type="ECO:0000313" key="3">
    <source>
        <dbReference type="Proteomes" id="UP000271227"/>
    </source>
</evidence>
<gene>
    <name evidence="2" type="ORF">BXY39_2375</name>
</gene>
<protein>
    <submittedName>
        <fullName evidence="2">Phosphotransferase family enzyme</fullName>
    </submittedName>
</protein>
<dbReference type="AlphaFoldDB" id="A0A3M0CCS2"/>
<keyword evidence="2" id="KW-0808">Transferase</keyword>
<name>A0A3M0CCS2_9PROT</name>
<dbReference type="InParanoid" id="A0A3M0CCS2"/>
<dbReference type="InterPro" id="IPR002575">
    <property type="entry name" value="Aminoglycoside_PTrfase"/>
</dbReference>
<dbReference type="SUPFAM" id="SSF56112">
    <property type="entry name" value="Protein kinase-like (PK-like)"/>
    <property type="match status" value="1"/>
</dbReference>
<evidence type="ECO:0000313" key="2">
    <source>
        <dbReference type="EMBL" id="RMB04809.1"/>
    </source>
</evidence>
<dbReference type="Pfam" id="PF01636">
    <property type="entry name" value="APH"/>
    <property type="match status" value="1"/>
</dbReference>
<dbReference type="EMBL" id="REFR01000012">
    <property type="protein sequence ID" value="RMB04809.1"/>
    <property type="molecule type" value="Genomic_DNA"/>
</dbReference>
<dbReference type="Proteomes" id="UP000271227">
    <property type="component" value="Unassembled WGS sequence"/>
</dbReference>
<feature type="domain" description="Aminoglycoside phosphotransferase" evidence="1">
    <location>
        <begin position="99"/>
        <end position="291"/>
    </location>
</feature>
<keyword evidence="3" id="KW-1185">Reference proteome</keyword>